<evidence type="ECO:0000313" key="3">
    <source>
        <dbReference type="Proteomes" id="UP001232725"/>
    </source>
</evidence>
<feature type="transmembrane region" description="Helical" evidence="1">
    <location>
        <begin position="139"/>
        <end position="156"/>
    </location>
</feature>
<evidence type="ECO:0000313" key="2">
    <source>
        <dbReference type="EMBL" id="MDP5228471.1"/>
    </source>
</evidence>
<evidence type="ECO:0000256" key="1">
    <source>
        <dbReference type="SAM" id="Phobius"/>
    </source>
</evidence>
<feature type="transmembrane region" description="Helical" evidence="1">
    <location>
        <begin position="64"/>
        <end position="83"/>
    </location>
</feature>
<reference evidence="2 3" key="1">
    <citation type="submission" date="2023-08" db="EMBL/GenBank/DDBJ databases">
        <title>Arthrobacter horti sp. nov., isolated from forest soil.</title>
        <authorList>
            <person name="Park M."/>
        </authorList>
    </citation>
    <scope>NUCLEOTIDE SEQUENCE [LARGE SCALE GENOMIC DNA]</scope>
    <source>
        <strain evidence="2 3">YJM1</strain>
    </source>
</reference>
<feature type="transmembrane region" description="Helical" evidence="1">
    <location>
        <begin position="340"/>
        <end position="361"/>
    </location>
</feature>
<dbReference type="Pfam" id="PF03594">
    <property type="entry name" value="BenE"/>
    <property type="match status" value="1"/>
</dbReference>
<dbReference type="PANTHER" id="PTHR30199">
    <property type="entry name" value="MFS FAMILY TRANSPORTER, PREDICTED SUBSTRATE BENZOATE"/>
    <property type="match status" value="1"/>
</dbReference>
<organism evidence="2 3">
    <name type="scientific">Arthrobacter horti</name>
    <dbReference type="NCBI Taxonomy" id="3068273"/>
    <lineage>
        <taxon>Bacteria</taxon>
        <taxon>Bacillati</taxon>
        <taxon>Actinomycetota</taxon>
        <taxon>Actinomycetes</taxon>
        <taxon>Micrococcales</taxon>
        <taxon>Micrococcaceae</taxon>
        <taxon>Arthrobacter</taxon>
    </lineage>
</organism>
<gene>
    <name evidence="2" type="ORF">Q9R02_15010</name>
</gene>
<dbReference type="RefSeq" id="WP_305997517.1">
    <property type="nucleotide sequence ID" value="NZ_JAVALS010000015.1"/>
</dbReference>
<feature type="transmembrane region" description="Helical" evidence="1">
    <location>
        <begin position="312"/>
        <end position="334"/>
    </location>
</feature>
<feature type="transmembrane region" description="Helical" evidence="1">
    <location>
        <begin position="190"/>
        <end position="207"/>
    </location>
</feature>
<proteinExistence type="predicted"/>
<feature type="transmembrane region" description="Helical" evidence="1">
    <location>
        <begin position="168"/>
        <end position="184"/>
    </location>
</feature>
<name>A0ABT9IS97_9MICC</name>
<feature type="transmembrane region" description="Helical" evidence="1">
    <location>
        <begin position="89"/>
        <end position="106"/>
    </location>
</feature>
<protein>
    <submittedName>
        <fullName evidence="2">Benzoate/H(+) symporter BenE family transporter</fullName>
    </submittedName>
</protein>
<feature type="transmembrane region" description="Helical" evidence="1">
    <location>
        <begin position="373"/>
        <end position="398"/>
    </location>
</feature>
<keyword evidence="1" id="KW-1133">Transmembrane helix</keyword>
<feature type="transmembrane region" description="Helical" evidence="1">
    <location>
        <begin position="31"/>
        <end position="52"/>
    </location>
</feature>
<comment type="caution">
    <text evidence="2">The sequence shown here is derived from an EMBL/GenBank/DDBJ whole genome shotgun (WGS) entry which is preliminary data.</text>
</comment>
<sequence length="412" mass="42627">MTRGKTPLLERPGLRPASPRVFLRDLEPASFSNALIGTVFTVTGPVAVILAVGRTGGLSTAQLASWLFGVFFFGGVLTILASLLYRQPLGFAFTIPGTVLVGTALTHLSWPEVVGAFFATAALMLLLGLSGLVRTVMSAIPLPVVMAMVAGVFLKFGTDLVASGQSDPGLVLPMILAFVLLTALPRLGRFLPPVLGALLVGAAAVALSGRFRLQSAGDWFAAPVLTTPVFSPQALLELVVPLAITVLVVQNGQGTAVLTAAGHRPPVNVCAVVCGLFSFANASVGGVSACLTGPTNAILTSSGEERKHYSAAVLYGVLLVVFGLFAPGFAALMLAAPPSFILALGGIAMFRSLQQAFVAAFRTDFTLSALVTFVVTVSGLSVANIGSAFWGLLLGFAVSWTMERGDHGRENT</sequence>
<dbReference type="EMBL" id="JAVALS010000015">
    <property type="protein sequence ID" value="MDP5228471.1"/>
    <property type="molecule type" value="Genomic_DNA"/>
</dbReference>
<keyword evidence="1" id="KW-0472">Membrane</keyword>
<dbReference type="Proteomes" id="UP001232725">
    <property type="component" value="Unassembled WGS sequence"/>
</dbReference>
<dbReference type="InterPro" id="IPR004711">
    <property type="entry name" value="Benzoate_Transporter"/>
</dbReference>
<feature type="transmembrane region" description="Helical" evidence="1">
    <location>
        <begin position="113"/>
        <end position="133"/>
    </location>
</feature>
<dbReference type="PANTHER" id="PTHR30199:SF0">
    <property type="entry name" value="INNER MEMBRANE PROTEIN YDCO"/>
    <property type="match status" value="1"/>
</dbReference>
<accession>A0ABT9IS97</accession>
<keyword evidence="1" id="KW-0812">Transmembrane</keyword>
<keyword evidence="3" id="KW-1185">Reference proteome</keyword>